<proteinExistence type="predicted"/>
<reference evidence="2 3" key="1">
    <citation type="submission" date="2024-05" db="EMBL/GenBank/DDBJ databases">
        <title>Roseateles sp. DJS-2-20 16S ribosomal RNA gene Genome sequencing and assembly.</title>
        <authorList>
            <person name="Woo H."/>
        </authorList>
    </citation>
    <scope>NUCLEOTIDE SEQUENCE [LARGE SCALE GENOMIC DNA]</scope>
    <source>
        <strain evidence="2 3">DJS-2-20</strain>
    </source>
</reference>
<evidence type="ECO:0000313" key="3">
    <source>
        <dbReference type="Proteomes" id="UP001495147"/>
    </source>
</evidence>
<sequence length="165" mass="17081">MLPTTPDLAHIALVGIGATALLDAWLWLLQRLGVPTGSFALIGRWVGHMAHGQLRHAAIGRAAPVPHELLLGWLTHYGVGIAFAGLLVGVQGPGWLQAPALLPAVLVGAATVVMPLAVMQPAMGLGFAASKTPTPLHNRLRSLANHTVFGLGLYLAAALLAQVLA</sequence>
<dbReference type="InterPro" id="IPR021329">
    <property type="entry name" value="DUF2938"/>
</dbReference>
<feature type="transmembrane region" description="Helical" evidence="1">
    <location>
        <begin position="100"/>
        <end position="123"/>
    </location>
</feature>
<protein>
    <submittedName>
        <fullName evidence="2">DUF2938 family protein</fullName>
    </submittedName>
</protein>
<dbReference type="RefSeq" id="WP_347702705.1">
    <property type="nucleotide sequence ID" value="NZ_JBDPZD010000001.1"/>
</dbReference>
<dbReference type="Proteomes" id="UP001495147">
    <property type="component" value="Unassembled WGS sequence"/>
</dbReference>
<keyword evidence="1" id="KW-0812">Transmembrane</keyword>
<dbReference type="EMBL" id="JBDPZD010000001">
    <property type="protein sequence ID" value="MEO3689864.1"/>
    <property type="molecule type" value="Genomic_DNA"/>
</dbReference>
<feature type="transmembrane region" description="Helical" evidence="1">
    <location>
        <begin position="70"/>
        <end position="88"/>
    </location>
</feature>
<comment type="caution">
    <text evidence="2">The sequence shown here is derived from an EMBL/GenBank/DDBJ whole genome shotgun (WGS) entry which is preliminary data.</text>
</comment>
<dbReference type="Pfam" id="PF11158">
    <property type="entry name" value="DUF2938"/>
    <property type="match status" value="1"/>
</dbReference>
<gene>
    <name evidence="2" type="ORF">ABDJ85_00185</name>
</gene>
<organism evidence="2 3">
    <name type="scientific">Roseateles paludis</name>
    <dbReference type="NCBI Taxonomy" id="3145238"/>
    <lineage>
        <taxon>Bacteria</taxon>
        <taxon>Pseudomonadati</taxon>
        <taxon>Pseudomonadota</taxon>
        <taxon>Betaproteobacteria</taxon>
        <taxon>Burkholderiales</taxon>
        <taxon>Sphaerotilaceae</taxon>
        <taxon>Roseateles</taxon>
    </lineage>
</organism>
<keyword evidence="3" id="KW-1185">Reference proteome</keyword>
<keyword evidence="1" id="KW-1133">Transmembrane helix</keyword>
<feature type="transmembrane region" description="Helical" evidence="1">
    <location>
        <begin position="7"/>
        <end position="28"/>
    </location>
</feature>
<name>A0ABV0FVC3_9BURK</name>
<evidence type="ECO:0000313" key="2">
    <source>
        <dbReference type="EMBL" id="MEO3689864.1"/>
    </source>
</evidence>
<accession>A0ABV0FVC3</accession>
<keyword evidence="1" id="KW-0472">Membrane</keyword>
<evidence type="ECO:0000256" key="1">
    <source>
        <dbReference type="SAM" id="Phobius"/>
    </source>
</evidence>
<feature type="transmembrane region" description="Helical" evidence="1">
    <location>
        <begin position="143"/>
        <end position="164"/>
    </location>
</feature>